<dbReference type="PROSITE" id="PS51257">
    <property type="entry name" value="PROKAR_LIPOPROTEIN"/>
    <property type="match status" value="1"/>
</dbReference>
<proteinExistence type="predicted"/>
<dbReference type="RefSeq" id="WP_350348219.1">
    <property type="nucleotide sequence ID" value="NZ_CP158374.1"/>
</dbReference>
<reference evidence="2" key="1">
    <citation type="submission" date="2024-05" db="EMBL/GenBank/DDBJ databases">
        <authorList>
            <person name="Yu L."/>
        </authorList>
    </citation>
    <scope>NUCLEOTIDE SEQUENCE</scope>
    <source>
        <strain evidence="2">G08B096</strain>
    </source>
</reference>
<feature type="signal peptide" evidence="1">
    <location>
        <begin position="1"/>
        <end position="21"/>
    </location>
</feature>
<evidence type="ECO:0000256" key="1">
    <source>
        <dbReference type="SAM" id="SignalP"/>
    </source>
</evidence>
<feature type="chain" id="PRO_5043907922" description="MSP domain-containing protein" evidence="1">
    <location>
        <begin position="22"/>
        <end position="138"/>
    </location>
</feature>
<dbReference type="AlphaFoldDB" id="A0AAU7W7P2"/>
<keyword evidence="1" id="KW-0732">Signal</keyword>
<name>A0AAU7W7P2_9MICO</name>
<organism evidence="2">
    <name type="scientific">Agromyces sp. G08B096</name>
    <dbReference type="NCBI Taxonomy" id="3156399"/>
    <lineage>
        <taxon>Bacteria</taxon>
        <taxon>Bacillati</taxon>
        <taxon>Actinomycetota</taxon>
        <taxon>Actinomycetes</taxon>
        <taxon>Micrococcales</taxon>
        <taxon>Microbacteriaceae</taxon>
        <taxon>Agromyces</taxon>
    </lineage>
</organism>
<accession>A0AAU7W7P2</accession>
<sequence>MRSNIGFVASVIAVVGALALAGCTAGSGGDATPEPTDGRSDGLPAPVVVEIAELEGTTVEVQVGNVIDLTGDDETYTEWTADIADESIVSFTPGRDDGSAQFDPGLEALAVGETDVTLDNTATGESVAFTVEVVNAEE</sequence>
<evidence type="ECO:0000313" key="2">
    <source>
        <dbReference type="EMBL" id="XBX82198.1"/>
    </source>
</evidence>
<evidence type="ECO:0008006" key="3">
    <source>
        <dbReference type="Google" id="ProtNLM"/>
    </source>
</evidence>
<protein>
    <recommendedName>
        <fullName evidence="3">MSP domain-containing protein</fullName>
    </recommendedName>
</protein>
<dbReference type="EMBL" id="CP158374">
    <property type="protein sequence ID" value="XBX82198.1"/>
    <property type="molecule type" value="Genomic_DNA"/>
</dbReference>
<gene>
    <name evidence="2" type="ORF">ABIQ69_16545</name>
</gene>